<dbReference type="EMBL" id="CAUYUJ010020559">
    <property type="protein sequence ID" value="CAK0899166.1"/>
    <property type="molecule type" value="Genomic_DNA"/>
</dbReference>
<keyword evidence="2" id="KW-1185">Reference proteome</keyword>
<gene>
    <name evidence="1" type="ORF">PCOR1329_LOCUS76747</name>
</gene>
<name>A0ABN9XJ61_9DINO</name>
<organism evidence="1 2">
    <name type="scientific">Prorocentrum cordatum</name>
    <dbReference type="NCBI Taxonomy" id="2364126"/>
    <lineage>
        <taxon>Eukaryota</taxon>
        <taxon>Sar</taxon>
        <taxon>Alveolata</taxon>
        <taxon>Dinophyceae</taxon>
        <taxon>Prorocentrales</taxon>
        <taxon>Prorocentraceae</taxon>
        <taxon>Prorocentrum</taxon>
    </lineage>
</organism>
<reference evidence="1" key="1">
    <citation type="submission" date="2023-10" db="EMBL/GenBank/DDBJ databases">
        <authorList>
            <person name="Chen Y."/>
            <person name="Shah S."/>
            <person name="Dougan E. K."/>
            <person name="Thang M."/>
            <person name="Chan C."/>
        </authorList>
    </citation>
    <scope>NUCLEOTIDE SEQUENCE [LARGE SCALE GENOMIC DNA]</scope>
</reference>
<protein>
    <submittedName>
        <fullName evidence="1">Uncharacterized protein</fullName>
    </submittedName>
</protein>
<accession>A0ABN9XJ61</accession>
<dbReference type="Proteomes" id="UP001189429">
    <property type="component" value="Unassembled WGS sequence"/>
</dbReference>
<comment type="caution">
    <text evidence="1">The sequence shown here is derived from an EMBL/GenBank/DDBJ whole genome shotgun (WGS) entry which is preliminary data.</text>
</comment>
<evidence type="ECO:0000313" key="2">
    <source>
        <dbReference type="Proteomes" id="UP001189429"/>
    </source>
</evidence>
<sequence>MPGCVARKSNLPYVIPVPGTSCAQLPPEGADAAGPLLVGCGAAPCSSALPACTWAPRGGGATGVFGVAFCLGVAWGRLRWRRPGSRKPATVLSAAGGSAVCLVDAPTHLEASSGPAWSIAGSLPLTLLPSAFGGQLAASPGSLGAPRAAGSAELAAGAARAALRVRFLYASPLVAGPGPANGKVMPPIRWQEESAAVQ</sequence>
<evidence type="ECO:0000313" key="1">
    <source>
        <dbReference type="EMBL" id="CAK0899166.1"/>
    </source>
</evidence>
<proteinExistence type="predicted"/>
<feature type="non-terminal residue" evidence="1">
    <location>
        <position position="198"/>
    </location>
</feature>